<keyword evidence="2" id="KW-0238">DNA-binding</keyword>
<proteinExistence type="predicted"/>
<keyword evidence="3" id="KW-0804">Transcription</keyword>
<dbReference type="InterPro" id="IPR018060">
    <property type="entry name" value="HTH_AraC"/>
</dbReference>
<evidence type="ECO:0000256" key="1">
    <source>
        <dbReference type="ARBA" id="ARBA00023015"/>
    </source>
</evidence>
<evidence type="ECO:0000259" key="4">
    <source>
        <dbReference type="PROSITE" id="PS01124"/>
    </source>
</evidence>
<dbReference type="PANTHER" id="PTHR46796:SF14">
    <property type="entry name" value="TRANSCRIPTIONAL REGULATORY PROTEIN"/>
    <property type="match status" value="1"/>
</dbReference>
<dbReference type="RefSeq" id="WP_254289891.1">
    <property type="nucleotide sequence ID" value="NZ_JAMLDY010000017.1"/>
</dbReference>
<dbReference type="GO" id="GO:0003700">
    <property type="term" value="F:DNA-binding transcription factor activity"/>
    <property type="evidence" value="ECO:0007669"/>
    <property type="project" value="InterPro"/>
</dbReference>
<accession>A0A9X2KRR7</accession>
<name>A0A9X2KRR7_9SPHN</name>
<dbReference type="PROSITE" id="PS00041">
    <property type="entry name" value="HTH_ARAC_FAMILY_1"/>
    <property type="match status" value="1"/>
</dbReference>
<dbReference type="PROSITE" id="PS01124">
    <property type="entry name" value="HTH_ARAC_FAMILY_2"/>
    <property type="match status" value="1"/>
</dbReference>
<dbReference type="SUPFAM" id="SSF46689">
    <property type="entry name" value="Homeodomain-like"/>
    <property type="match status" value="1"/>
</dbReference>
<dbReference type="Pfam" id="PF12833">
    <property type="entry name" value="HTH_18"/>
    <property type="match status" value="1"/>
</dbReference>
<keyword evidence="1" id="KW-0805">Transcription regulation</keyword>
<dbReference type="Gene3D" id="1.10.10.60">
    <property type="entry name" value="Homeodomain-like"/>
    <property type="match status" value="2"/>
</dbReference>
<comment type="caution">
    <text evidence="5">The sequence shown here is derived from an EMBL/GenBank/DDBJ whole genome shotgun (WGS) entry which is preliminary data.</text>
</comment>
<sequence>MTTEPAIIAERALPYGCAQIVEWRWSGPIDLTVREPRHMIEMSMPPFSTDGMAAFPALDPARFRFMGTLFMRPADVDIHARSVGGHVRVVRVTVNPDAGTAAQRLALGGERVGDGLDLRGTRLRQLMGYIRDELIRPGAESDGLVRAYADALLIETGRSIAARAERTQVAARLADWQHARVVARIDAEGPVPTLAELAALCGVSERHFTRLYRALAGESAACTIERARMRRAMALLDAGDLPIKAIAAATGFTRDSAFSAAFRRATGLPPRTWCQRRRAAAAVHRSLQGPR</sequence>
<dbReference type="EMBL" id="JAMLDY010000017">
    <property type="protein sequence ID" value="MCP3735896.1"/>
    <property type="molecule type" value="Genomic_DNA"/>
</dbReference>
<evidence type="ECO:0000313" key="6">
    <source>
        <dbReference type="Proteomes" id="UP001139486"/>
    </source>
</evidence>
<reference evidence="5" key="1">
    <citation type="submission" date="2022-05" db="EMBL/GenBank/DDBJ databases">
        <title>Sphingomonas sp. strain RP10 Genome sequencing and assembly.</title>
        <authorList>
            <person name="Kim I."/>
        </authorList>
    </citation>
    <scope>NUCLEOTIDE SEQUENCE</scope>
    <source>
        <strain evidence="5">RP10</strain>
    </source>
</reference>
<keyword evidence="6" id="KW-1185">Reference proteome</keyword>
<dbReference type="SMART" id="SM00342">
    <property type="entry name" value="HTH_ARAC"/>
    <property type="match status" value="1"/>
</dbReference>
<feature type="domain" description="HTH araC/xylS-type" evidence="4">
    <location>
        <begin position="177"/>
        <end position="276"/>
    </location>
</feature>
<dbReference type="InterPro" id="IPR050204">
    <property type="entry name" value="AraC_XylS_family_regulators"/>
</dbReference>
<dbReference type="InterPro" id="IPR018062">
    <property type="entry name" value="HTH_AraC-typ_CS"/>
</dbReference>
<dbReference type="AlphaFoldDB" id="A0A9X2KRR7"/>
<dbReference type="InterPro" id="IPR009057">
    <property type="entry name" value="Homeodomain-like_sf"/>
</dbReference>
<dbReference type="Proteomes" id="UP001139486">
    <property type="component" value="Unassembled WGS sequence"/>
</dbReference>
<dbReference type="GO" id="GO:0043565">
    <property type="term" value="F:sequence-specific DNA binding"/>
    <property type="evidence" value="ECO:0007669"/>
    <property type="project" value="InterPro"/>
</dbReference>
<evidence type="ECO:0000256" key="2">
    <source>
        <dbReference type="ARBA" id="ARBA00023125"/>
    </source>
</evidence>
<organism evidence="5 6">
    <name type="scientific">Sphingomonas liriopis</name>
    <dbReference type="NCBI Taxonomy" id="2949094"/>
    <lineage>
        <taxon>Bacteria</taxon>
        <taxon>Pseudomonadati</taxon>
        <taxon>Pseudomonadota</taxon>
        <taxon>Alphaproteobacteria</taxon>
        <taxon>Sphingomonadales</taxon>
        <taxon>Sphingomonadaceae</taxon>
        <taxon>Sphingomonas</taxon>
    </lineage>
</organism>
<evidence type="ECO:0000256" key="3">
    <source>
        <dbReference type="ARBA" id="ARBA00023163"/>
    </source>
</evidence>
<gene>
    <name evidence="5" type="ORF">M9979_13555</name>
</gene>
<protein>
    <submittedName>
        <fullName evidence="5">AraC family transcriptional regulator</fullName>
    </submittedName>
</protein>
<evidence type="ECO:0000313" key="5">
    <source>
        <dbReference type="EMBL" id="MCP3735896.1"/>
    </source>
</evidence>
<dbReference type="PANTHER" id="PTHR46796">
    <property type="entry name" value="HTH-TYPE TRANSCRIPTIONAL ACTIVATOR RHAS-RELATED"/>
    <property type="match status" value="1"/>
</dbReference>